<keyword evidence="5 8" id="KW-0408">Iron</keyword>
<evidence type="ECO:0000256" key="1">
    <source>
        <dbReference type="ARBA" id="ARBA00001927"/>
    </source>
</evidence>
<feature type="domain" description="4Fe-4S ferredoxin-type" evidence="9">
    <location>
        <begin position="1"/>
        <end position="29"/>
    </location>
</feature>
<keyword evidence="3 8" id="KW-0479">Metal-binding</keyword>
<keyword evidence="7" id="KW-0003">3Fe-4S</keyword>
<dbReference type="PANTHER" id="PTHR36923:SF3">
    <property type="entry name" value="FERREDOXIN"/>
    <property type="match status" value="1"/>
</dbReference>
<comment type="cofactor">
    <cofactor evidence="1">
        <name>[3Fe-4S] cluster</name>
        <dbReference type="ChEBI" id="CHEBI:21137"/>
    </cofactor>
</comment>
<sequence length="64" mass="6782">MRVTADNERCIGAGQCVLTAPDVFDQDDDGLVTVLAPEPGAELTDAVWRAGDLCPARAITVHED</sequence>
<dbReference type="InterPro" id="IPR017896">
    <property type="entry name" value="4Fe4S_Fe-S-bd"/>
</dbReference>
<dbReference type="Gene3D" id="3.30.70.20">
    <property type="match status" value="1"/>
</dbReference>
<evidence type="ECO:0000256" key="4">
    <source>
        <dbReference type="ARBA" id="ARBA00022982"/>
    </source>
</evidence>
<dbReference type="PRINTS" id="PR00352">
    <property type="entry name" value="3FE4SFRDOXIN"/>
</dbReference>
<dbReference type="InterPro" id="IPR001080">
    <property type="entry name" value="3Fe4S_ferredoxin"/>
</dbReference>
<dbReference type="InterPro" id="IPR051269">
    <property type="entry name" value="Fe-S_cluster_ET"/>
</dbReference>
<dbReference type="EMBL" id="CP034587">
    <property type="protein sequence ID" value="AZQ70183.1"/>
    <property type="molecule type" value="Genomic_DNA"/>
</dbReference>
<evidence type="ECO:0000256" key="6">
    <source>
        <dbReference type="ARBA" id="ARBA00023014"/>
    </source>
</evidence>
<evidence type="ECO:0000256" key="7">
    <source>
        <dbReference type="ARBA" id="ARBA00023291"/>
    </source>
</evidence>
<evidence type="ECO:0000259" key="9">
    <source>
        <dbReference type="PROSITE" id="PS51379"/>
    </source>
</evidence>
<evidence type="ECO:0000256" key="8">
    <source>
        <dbReference type="RuleBase" id="RU368020"/>
    </source>
</evidence>
<evidence type="ECO:0000256" key="2">
    <source>
        <dbReference type="ARBA" id="ARBA00022448"/>
    </source>
</evidence>
<reference evidence="10 11" key="1">
    <citation type="submission" date="2018-12" db="EMBL/GenBank/DDBJ databases">
        <title>The whole draft genome of Streptomyce luteoverticillatus CGMCC 15060.</title>
        <authorList>
            <person name="Feng Z."/>
            <person name="Chen G."/>
            <person name="Zhang J."/>
            <person name="Zhu H."/>
            <person name="Yu X."/>
            <person name="Zhang W."/>
            <person name="Zhang X."/>
        </authorList>
    </citation>
    <scope>NUCLEOTIDE SEQUENCE [LARGE SCALE GENOMIC DNA]</scope>
    <source>
        <strain evidence="10 11">CGMCC 15060</strain>
    </source>
</reference>
<accession>A0A3Q9FTV6</accession>
<evidence type="ECO:0000313" key="10">
    <source>
        <dbReference type="EMBL" id="AZQ70183.1"/>
    </source>
</evidence>
<keyword evidence="2 8" id="KW-0813">Transport</keyword>
<gene>
    <name evidence="10" type="ORF">EKH77_02200</name>
</gene>
<dbReference type="PROSITE" id="PS51379">
    <property type="entry name" value="4FE4S_FER_2"/>
    <property type="match status" value="1"/>
</dbReference>
<dbReference type="PANTHER" id="PTHR36923">
    <property type="entry name" value="FERREDOXIN"/>
    <property type="match status" value="1"/>
</dbReference>
<organism evidence="10 11">
    <name type="scientific">Streptomyces luteoverticillatus</name>
    <name type="common">Streptoverticillium luteoverticillatus</name>
    <dbReference type="NCBI Taxonomy" id="66425"/>
    <lineage>
        <taxon>Bacteria</taxon>
        <taxon>Bacillati</taxon>
        <taxon>Actinomycetota</taxon>
        <taxon>Actinomycetes</taxon>
        <taxon>Kitasatosporales</taxon>
        <taxon>Streptomycetaceae</taxon>
        <taxon>Streptomyces</taxon>
    </lineage>
</organism>
<dbReference type="Pfam" id="PF13370">
    <property type="entry name" value="Fer4_13"/>
    <property type="match status" value="1"/>
</dbReference>
<keyword evidence="4 8" id="KW-0249">Electron transport</keyword>
<dbReference type="GO" id="GO:0009055">
    <property type="term" value="F:electron transfer activity"/>
    <property type="evidence" value="ECO:0007669"/>
    <property type="project" value="UniProtKB-UniRule"/>
</dbReference>
<dbReference type="OrthoDB" id="9803319at2"/>
<keyword evidence="6 8" id="KW-0411">Iron-sulfur</keyword>
<evidence type="ECO:0000313" key="11">
    <source>
        <dbReference type="Proteomes" id="UP000267900"/>
    </source>
</evidence>
<protein>
    <recommendedName>
        <fullName evidence="8">Ferredoxin</fullName>
    </recommendedName>
</protein>
<dbReference type="GO" id="GO:0005506">
    <property type="term" value="F:iron ion binding"/>
    <property type="evidence" value="ECO:0007669"/>
    <property type="project" value="UniProtKB-UniRule"/>
</dbReference>
<name>A0A3Q9FTV6_STRLT</name>
<evidence type="ECO:0000256" key="3">
    <source>
        <dbReference type="ARBA" id="ARBA00022723"/>
    </source>
</evidence>
<evidence type="ECO:0000256" key="5">
    <source>
        <dbReference type="ARBA" id="ARBA00023004"/>
    </source>
</evidence>
<dbReference type="Proteomes" id="UP000267900">
    <property type="component" value="Chromosome"/>
</dbReference>
<keyword evidence="11" id="KW-1185">Reference proteome</keyword>
<dbReference type="SUPFAM" id="SSF54862">
    <property type="entry name" value="4Fe-4S ferredoxins"/>
    <property type="match status" value="1"/>
</dbReference>
<proteinExistence type="predicted"/>
<dbReference type="RefSeq" id="WP_126912748.1">
    <property type="nucleotide sequence ID" value="NZ_CP034587.1"/>
</dbReference>
<dbReference type="AlphaFoldDB" id="A0A3Q9FTV6"/>
<dbReference type="GO" id="GO:0051538">
    <property type="term" value="F:3 iron, 4 sulfur cluster binding"/>
    <property type="evidence" value="ECO:0007669"/>
    <property type="project" value="UniProtKB-KW"/>
</dbReference>
<comment type="function">
    <text evidence="8">Ferredoxins are iron-sulfur proteins that transfer electrons in a wide variety of metabolic reactions.</text>
</comment>